<keyword evidence="2" id="KW-0963">Cytoplasm</keyword>
<dbReference type="HAMAP" id="MF_00003">
    <property type="entry name" value="RbfA"/>
    <property type="match status" value="1"/>
</dbReference>
<comment type="similarity">
    <text evidence="2">Belongs to the RbfA family.</text>
</comment>
<dbReference type="InterPro" id="IPR015946">
    <property type="entry name" value="KH_dom-like_a/b"/>
</dbReference>
<dbReference type="Pfam" id="PF02033">
    <property type="entry name" value="RBFA"/>
    <property type="match status" value="1"/>
</dbReference>
<comment type="function">
    <text evidence="2">One of several proteins that assist in the late maturation steps of the functional core of the 30S ribosomal subunit. Associates with free 30S ribosomal subunits (but not with 30S subunits that are part of 70S ribosomes or polysomes). Required for efficient processing of 16S rRNA. May interact with the 5'-terminal helix region of 16S rRNA.</text>
</comment>
<evidence type="ECO:0000256" key="2">
    <source>
        <dbReference type="HAMAP-Rule" id="MF_00003"/>
    </source>
</evidence>
<dbReference type="NCBIfam" id="TIGR00082">
    <property type="entry name" value="rbfA"/>
    <property type="match status" value="1"/>
</dbReference>
<keyword evidence="1 2" id="KW-0690">Ribosome biogenesis</keyword>
<dbReference type="InterPro" id="IPR000238">
    <property type="entry name" value="RbfA"/>
</dbReference>
<comment type="caution">
    <text evidence="3">The sequence shown here is derived from an EMBL/GenBank/DDBJ whole genome shotgun (WGS) entry which is preliminary data.</text>
</comment>
<dbReference type="InterPro" id="IPR020053">
    <property type="entry name" value="Ribosome-bd_factorA_CS"/>
</dbReference>
<evidence type="ECO:0000313" key="3">
    <source>
        <dbReference type="EMBL" id="OQA61288.1"/>
    </source>
</evidence>
<sequence length="117" mass="13564">MKSYRSQRLAELIKREIATMVLSNAADPRIKRLTITHVNITPDLKIARVYVSFPGNKNEVEESFHALLKASRFIRSHISQNIRIRYMPEIEFIYDTSLEKAYQVIDLINQIGRKSGS</sequence>
<organism evidence="3">
    <name type="scientific">Candidatus Atribacter allofermentans</name>
    <dbReference type="NCBI Taxonomy" id="1852833"/>
    <lineage>
        <taxon>Bacteria</taxon>
        <taxon>Pseudomonadati</taxon>
        <taxon>Atribacterota</taxon>
        <taxon>Atribacteria</taxon>
        <taxon>Atribacterales</taxon>
        <taxon>Atribacteraceae</taxon>
        <taxon>Atribacter</taxon>
    </lineage>
</organism>
<dbReference type="InterPro" id="IPR023799">
    <property type="entry name" value="RbfA_dom_sf"/>
</dbReference>
<dbReference type="SUPFAM" id="SSF89919">
    <property type="entry name" value="Ribosome-binding factor A, RbfA"/>
    <property type="match status" value="1"/>
</dbReference>
<name>A0A1V5T3J6_9BACT</name>
<gene>
    <name evidence="2 3" type="primary">rbfA</name>
    <name evidence="3" type="ORF">BWY41_00239</name>
</gene>
<dbReference type="PROSITE" id="PS01319">
    <property type="entry name" value="RBFA"/>
    <property type="match status" value="1"/>
</dbReference>
<protein>
    <recommendedName>
        <fullName evidence="2">Ribosome-binding factor A</fullName>
    </recommendedName>
</protein>
<dbReference type="GO" id="GO:0005829">
    <property type="term" value="C:cytosol"/>
    <property type="evidence" value="ECO:0007669"/>
    <property type="project" value="TreeGrafter"/>
</dbReference>
<comment type="subcellular location">
    <subcellularLocation>
        <location evidence="2">Cytoplasm</location>
    </subcellularLocation>
</comment>
<proteinExistence type="inferred from homology"/>
<accession>A0A1V5T3J6</accession>
<dbReference type="GO" id="GO:0043024">
    <property type="term" value="F:ribosomal small subunit binding"/>
    <property type="evidence" value="ECO:0007669"/>
    <property type="project" value="TreeGrafter"/>
</dbReference>
<dbReference type="PANTHER" id="PTHR33515:SF1">
    <property type="entry name" value="RIBOSOME-BINDING FACTOR A, CHLOROPLASTIC-RELATED"/>
    <property type="match status" value="1"/>
</dbReference>
<dbReference type="GO" id="GO:0030490">
    <property type="term" value="P:maturation of SSU-rRNA"/>
    <property type="evidence" value="ECO:0007669"/>
    <property type="project" value="UniProtKB-UniRule"/>
</dbReference>
<dbReference type="PANTHER" id="PTHR33515">
    <property type="entry name" value="RIBOSOME-BINDING FACTOR A, CHLOROPLASTIC-RELATED"/>
    <property type="match status" value="1"/>
</dbReference>
<evidence type="ECO:0000256" key="1">
    <source>
        <dbReference type="ARBA" id="ARBA00022517"/>
    </source>
</evidence>
<dbReference type="Gene3D" id="3.30.300.20">
    <property type="match status" value="1"/>
</dbReference>
<dbReference type="EMBL" id="MWBQ01000021">
    <property type="protein sequence ID" value="OQA61288.1"/>
    <property type="molecule type" value="Genomic_DNA"/>
</dbReference>
<comment type="subunit">
    <text evidence="2">Monomer. Binds 30S ribosomal subunits, but not 50S ribosomal subunits or 70S ribosomes.</text>
</comment>
<dbReference type="Proteomes" id="UP000485569">
    <property type="component" value="Unassembled WGS sequence"/>
</dbReference>
<dbReference type="AlphaFoldDB" id="A0A1V5T3J6"/>
<reference evidence="3" key="1">
    <citation type="submission" date="2017-02" db="EMBL/GenBank/DDBJ databases">
        <title>Delving into the versatile metabolic prowess of the omnipresent phylum Bacteroidetes.</title>
        <authorList>
            <person name="Nobu M.K."/>
            <person name="Mei R."/>
            <person name="Narihiro T."/>
            <person name="Kuroda K."/>
            <person name="Liu W.-T."/>
        </authorList>
    </citation>
    <scope>NUCLEOTIDE SEQUENCE</scope>
    <source>
        <strain evidence="3">ADurb.Bin276</strain>
    </source>
</reference>